<dbReference type="SUPFAM" id="SSF100950">
    <property type="entry name" value="NagB/RpiA/CoA transferase-like"/>
    <property type="match status" value="1"/>
</dbReference>
<keyword evidence="2" id="KW-1185">Reference proteome</keyword>
<name>A0A1S6U7X7_9BACT</name>
<accession>A0A1S6U7X7</accession>
<dbReference type="PANTHER" id="PTHR43682">
    <property type="entry name" value="LACTATE UTILIZATION PROTEIN C"/>
    <property type="match status" value="1"/>
</dbReference>
<proteinExistence type="predicted"/>
<dbReference type="KEGG" id="cpin:CPIN18020_1018"/>
<gene>
    <name evidence="1" type="primary">lldG</name>
    <name evidence="1" type="ORF">CPIN18021_1020</name>
</gene>
<dbReference type="Pfam" id="PF02589">
    <property type="entry name" value="LUD_dom"/>
    <property type="match status" value="1"/>
</dbReference>
<dbReference type="InterPro" id="IPR037171">
    <property type="entry name" value="NagB/RpiA_transferase-like"/>
</dbReference>
<protein>
    <submittedName>
        <fullName evidence="1">NAD-independent L-lactate dehydrogenase LldEFG, subunit LldG</fullName>
    </submittedName>
</protein>
<sequence>MSKEEILHRIRSGKHNMQMIDDAPTADPVQFIKREPSGDMYKEFIDRITENRSIVIKTTEDKLAEEINGIIKKEGAKHLIYSDEKLPFDAETLDIEKKFKFDKPIEQFKQQIFDFDMSIISARYAVSSHGTCCIASSKTQPRMMSLSPKICVMLVKKDTIVKSLSEALHKVKEEEGGRLPTNTIFITGPSRTADIELQTIIGVHGSQIAYVIVY</sequence>
<dbReference type="Proteomes" id="UP000190868">
    <property type="component" value="Chromosome"/>
</dbReference>
<dbReference type="InterPro" id="IPR003741">
    <property type="entry name" value="LUD_dom"/>
</dbReference>
<dbReference type="InterPro" id="IPR024185">
    <property type="entry name" value="FTHF_cligase-like_sf"/>
</dbReference>
<dbReference type="PANTHER" id="PTHR43682:SF1">
    <property type="entry name" value="LACTATE UTILIZATION PROTEIN C"/>
    <property type="match status" value="1"/>
</dbReference>
<dbReference type="AlphaFoldDB" id="A0A1S6U7X7"/>
<dbReference type="RefSeq" id="WP_078423440.1">
    <property type="nucleotide sequence ID" value="NZ_CP017018.1"/>
</dbReference>
<dbReference type="GeneID" id="56566657"/>
<evidence type="ECO:0000313" key="1">
    <source>
        <dbReference type="EMBL" id="AQW87823.1"/>
    </source>
</evidence>
<reference evidence="2" key="1">
    <citation type="submission" date="2016-09" db="EMBL/GenBank/DDBJ databases">
        <title>Comparative genomics of the Campylobacter concisus group.</title>
        <authorList>
            <person name="Miller W.G."/>
            <person name="Yee E."/>
            <person name="Chapman M.H."/>
            <person name="Huynh S."/>
            <person name="Bono J.L."/>
            <person name="On S.L.W."/>
            <person name="StLeger J."/>
            <person name="Foster G."/>
            <person name="Parker C.T."/>
        </authorList>
    </citation>
    <scope>NUCLEOTIDE SEQUENCE [LARGE SCALE GENOMIC DNA]</scope>
    <source>
        <strain evidence="2">RM18021</strain>
    </source>
</reference>
<dbReference type="EMBL" id="CP017258">
    <property type="protein sequence ID" value="AQW87823.1"/>
    <property type="molecule type" value="Genomic_DNA"/>
</dbReference>
<dbReference type="Gene3D" id="3.40.50.10420">
    <property type="entry name" value="NagB/RpiA/CoA transferase-like"/>
    <property type="match status" value="1"/>
</dbReference>
<organism evidence="1 2">
    <name type="scientific">Campylobacter pinnipediorum subsp. caledonicus</name>
    <dbReference type="NCBI Taxonomy" id="1874362"/>
    <lineage>
        <taxon>Bacteria</taxon>
        <taxon>Pseudomonadati</taxon>
        <taxon>Campylobacterota</taxon>
        <taxon>Epsilonproteobacteria</taxon>
        <taxon>Campylobacterales</taxon>
        <taxon>Campylobacteraceae</taxon>
        <taxon>Campylobacter</taxon>
    </lineage>
</organism>
<evidence type="ECO:0000313" key="2">
    <source>
        <dbReference type="Proteomes" id="UP000190868"/>
    </source>
</evidence>